<comment type="caution">
    <text evidence="1">The sequence shown here is derived from an EMBL/GenBank/DDBJ whole genome shotgun (WGS) entry which is preliminary data.</text>
</comment>
<gene>
    <name evidence="1" type="ORF">NDU88_004208</name>
</gene>
<reference evidence="1" key="1">
    <citation type="journal article" date="2022" name="bioRxiv">
        <title>Sequencing and chromosome-scale assembly of the giantPleurodeles waltlgenome.</title>
        <authorList>
            <person name="Brown T."/>
            <person name="Elewa A."/>
            <person name="Iarovenko S."/>
            <person name="Subramanian E."/>
            <person name="Araus A.J."/>
            <person name="Petzold A."/>
            <person name="Susuki M."/>
            <person name="Suzuki K.-i.T."/>
            <person name="Hayashi T."/>
            <person name="Toyoda A."/>
            <person name="Oliveira C."/>
            <person name="Osipova E."/>
            <person name="Leigh N.D."/>
            <person name="Simon A."/>
            <person name="Yun M.H."/>
        </authorList>
    </citation>
    <scope>NUCLEOTIDE SEQUENCE</scope>
    <source>
        <strain evidence="1">20211129_DDA</strain>
        <tissue evidence="1">Liver</tissue>
    </source>
</reference>
<dbReference type="AlphaFoldDB" id="A0AAV7RIG9"/>
<evidence type="ECO:0000313" key="1">
    <source>
        <dbReference type="EMBL" id="KAJ1151427.1"/>
    </source>
</evidence>
<feature type="non-terminal residue" evidence="1">
    <location>
        <position position="1"/>
    </location>
</feature>
<organism evidence="1 2">
    <name type="scientific">Pleurodeles waltl</name>
    <name type="common">Iberian ribbed newt</name>
    <dbReference type="NCBI Taxonomy" id="8319"/>
    <lineage>
        <taxon>Eukaryota</taxon>
        <taxon>Metazoa</taxon>
        <taxon>Chordata</taxon>
        <taxon>Craniata</taxon>
        <taxon>Vertebrata</taxon>
        <taxon>Euteleostomi</taxon>
        <taxon>Amphibia</taxon>
        <taxon>Batrachia</taxon>
        <taxon>Caudata</taxon>
        <taxon>Salamandroidea</taxon>
        <taxon>Salamandridae</taxon>
        <taxon>Pleurodelinae</taxon>
        <taxon>Pleurodeles</taxon>
    </lineage>
</organism>
<name>A0AAV7RIG9_PLEWA</name>
<keyword evidence="2" id="KW-1185">Reference proteome</keyword>
<proteinExistence type="predicted"/>
<dbReference type="EMBL" id="JANPWB010000009">
    <property type="protein sequence ID" value="KAJ1151427.1"/>
    <property type="molecule type" value="Genomic_DNA"/>
</dbReference>
<dbReference type="Proteomes" id="UP001066276">
    <property type="component" value="Chromosome 5"/>
</dbReference>
<sequence length="58" mass="6319">ALHPHQHKRSRECRTSYTVLQVNRVGLAPLVYLIIFVPTPPSPQGQCGSLIVGCPPEG</sequence>
<evidence type="ECO:0000313" key="2">
    <source>
        <dbReference type="Proteomes" id="UP001066276"/>
    </source>
</evidence>
<protein>
    <submittedName>
        <fullName evidence="1">Uncharacterized protein</fullName>
    </submittedName>
</protein>
<accession>A0AAV7RIG9</accession>